<feature type="signal peptide" evidence="2">
    <location>
        <begin position="1"/>
        <end position="26"/>
    </location>
</feature>
<feature type="compositionally biased region" description="Pro residues" evidence="1">
    <location>
        <begin position="199"/>
        <end position="211"/>
    </location>
</feature>
<dbReference type="RefSeq" id="WP_167970273.1">
    <property type="nucleotide sequence ID" value="NZ_VSRL01000008.1"/>
</dbReference>
<dbReference type="EMBL" id="VSRL01000008">
    <property type="protein sequence ID" value="NKE55983.1"/>
    <property type="molecule type" value="Genomic_DNA"/>
</dbReference>
<evidence type="ECO:0000256" key="2">
    <source>
        <dbReference type="SAM" id="SignalP"/>
    </source>
</evidence>
<proteinExistence type="predicted"/>
<keyword evidence="4" id="KW-1185">Reference proteome</keyword>
<evidence type="ECO:0000313" key="4">
    <source>
        <dbReference type="Proteomes" id="UP001515943"/>
    </source>
</evidence>
<sequence length="225" mass="22915">MGGTRRSIALLTALGLLAVVPVTAQAQTDLKLVVAPFSPTAGAGVMVSLDGCKTPTVATSPGFQAPAKLERRGENAMNGFTNVVEKAGDYVATAECDGKSYTAQFSVVNRPQPSWGFGPLEVEPGGTVTASTNKMTCLPEPVTSPGFTKPIYLSIVPPSTFQGSTTVITTPGTYTATFRCSNGAAPTTQQFTIKAPSTTTPPPGKPKPPIVKPKGAANTGGGGTA</sequence>
<protein>
    <recommendedName>
        <fullName evidence="5">Ig-like domain-containing protein</fullName>
    </recommendedName>
</protein>
<dbReference type="Proteomes" id="UP001515943">
    <property type="component" value="Unassembled WGS sequence"/>
</dbReference>
<feature type="chain" id="PRO_5045500281" description="Ig-like domain-containing protein" evidence="2">
    <location>
        <begin position="27"/>
        <end position="225"/>
    </location>
</feature>
<keyword evidence="2" id="KW-0732">Signal</keyword>
<evidence type="ECO:0000313" key="3">
    <source>
        <dbReference type="EMBL" id="NKE55983.1"/>
    </source>
</evidence>
<organism evidence="3 4">
    <name type="scientific">Lentzea indica</name>
    <dbReference type="NCBI Taxonomy" id="2604800"/>
    <lineage>
        <taxon>Bacteria</taxon>
        <taxon>Bacillati</taxon>
        <taxon>Actinomycetota</taxon>
        <taxon>Actinomycetes</taxon>
        <taxon>Pseudonocardiales</taxon>
        <taxon>Pseudonocardiaceae</taxon>
        <taxon>Lentzea</taxon>
    </lineage>
</organism>
<feature type="region of interest" description="Disordered" evidence="1">
    <location>
        <begin position="187"/>
        <end position="225"/>
    </location>
</feature>
<accession>A0ABX1FAM4</accession>
<reference evidence="3 4" key="1">
    <citation type="submission" date="2019-08" db="EMBL/GenBank/DDBJ databases">
        <title>Lentzea from Indian Himalayas.</title>
        <authorList>
            <person name="Mandal S."/>
            <person name="Mallick Gupta A."/>
            <person name="Maiti P.K."/>
            <person name="Sarkar J."/>
            <person name="Mandal S."/>
        </authorList>
    </citation>
    <scope>NUCLEOTIDE SEQUENCE [LARGE SCALE GENOMIC DNA]</scope>
    <source>
        <strain evidence="3 4">PSKA42</strain>
    </source>
</reference>
<gene>
    <name evidence="3" type="ORF">FXN61_03730</name>
</gene>
<comment type="caution">
    <text evidence="3">The sequence shown here is derived from an EMBL/GenBank/DDBJ whole genome shotgun (WGS) entry which is preliminary data.</text>
</comment>
<name>A0ABX1FAM4_9PSEU</name>
<evidence type="ECO:0008006" key="5">
    <source>
        <dbReference type="Google" id="ProtNLM"/>
    </source>
</evidence>
<evidence type="ECO:0000256" key="1">
    <source>
        <dbReference type="SAM" id="MobiDB-lite"/>
    </source>
</evidence>